<dbReference type="PROSITE" id="PS50023">
    <property type="entry name" value="LIM_DOMAIN_2"/>
    <property type="match status" value="1"/>
</dbReference>
<feature type="region of interest" description="Disordered" evidence="4">
    <location>
        <begin position="1"/>
        <end position="38"/>
    </location>
</feature>
<dbReference type="PANTHER" id="PTHR24209">
    <property type="entry name" value="PROTEIN DA1-RELATED 2"/>
    <property type="match status" value="1"/>
</dbReference>
<reference evidence="6" key="2">
    <citation type="submission" date="2023-12" db="EMBL/GenBank/DDBJ databases">
        <authorList>
            <person name="Ostevik K."/>
            <person name="Alabady M."/>
            <person name="Zhang M."/>
            <person name="Rausher M."/>
        </authorList>
    </citation>
    <scope>NUCLEOTIDE SEQUENCE</scope>
    <source>
        <strain evidence="6">DNT005</strain>
        <tissue evidence="6">Whole leaf</tissue>
    </source>
</reference>
<accession>A0ABR0CUT0</accession>
<sequence length="190" mass="21742">MKWLSKLFKGGASSTSSSSSSRGVTAGEQQPQFLGDENMVWRAPTRSLDDRSRINKEKEELDRAIELSLAEDLKRPNGRYRWRTGFDEDLPRALPDNLNSAPYPSYVPREYYPRGYRICGGCKREIGYGNYLGCMGTFFHPECFRCHSCGYPITEHEGKILTINLVSRSSLILNVKSVINMYDHRNFLPM</sequence>
<keyword evidence="1 3" id="KW-0479">Metal-binding</keyword>
<dbReference type="Pfam" id="PF00412">
    <property type="entry name" value="LIM"/>
    <property type="match status" value="1"/>
</dbReference>
<dbReference type="PROSITE" id="PS00478">
    <property type="entry name" value="LIM_DOMAIN_1"/>
    <property type="match status" value="1"/>
</dbReference>
<proteinExistence type="predicted"/>
<dbReference type="InterPro" id="IPR001781">
    <property type="entry name" value="Znf_LIM"/>
</dbReference>
<dbReference type="PANTHER" id="PTHR24209:SF7">
    <property type="entry name" value="PROTEIN DA1-RELATED 2"/>
    <property type="match status" value="1"/>
</dbReference>
<reference evidence="6 8" key="1">
    <citation type="journal article" date="2023" name="bioRxiv">
        <title>Genome report: Whole genome sequence and annotation of Penstemon davidsonii.</title>
        <authorList>
            <person name="Ostevik K.L."/>
            <person name="Alabady M."/>
            <person name="Zhang M."/>
            <person name="Rausher M.D."/>
        </authorList>
    </citation>
    <scope>NUCLEOTIDE SEQUENCE [LARGE SCALE GENOMIC DNA]</scope>
    <source>
        <strain evidence="6">DNT005</strain>
        <tissue evidence="6">Whole leaf</tissue>
    </source>
</reference>
<dbReference type="Gene3D" id="2.10.110.10">
    <property type="entry name" value="Cysteine Rich Protein"/>
    <property type="match status" value="1"/>
</dbReference>
<keyword evidence="2 3" id="KW-0862">Zinc</keyword>
<dbReference type="EMBL" id="JAYDYQ010002686">
    <property type="protein sequence ID" value="KAK4480246.1"/>
    <property type="molecule type" value="Genomic_DNA"/>
</dbReference>
<evidence type="ECO:0000259" key="5">
    <source>
        <dbReference type="PROSITE" id="PS50023"/>
    </source>
</evidence>
<evidence type="ECO:0000313" key="8">
    <source>
        <dbReference type="Proteomes" id="UP001291926"/>
    </source>
</evidence>
<evidence type="ECO:0000256" key="2">
    <source>
        <dbReference type="ARBA" id="ARBA00022833"/>
    </source>
</evidence>
<dbReference type="InterPro" id="IPR045218">
    <property type="entry name" value="DA1-like"/>
</dbReference>
<evidence type="ECO:0000313" key="7">
    <source>
        <dbReference type="EMBL" id="KAK4480248.1"/>
    </source>
</evidence>
<gene>
    <name evidence="6" type="ORF">RD792_013310</name>
    <name evidence="7" type="ORF">RD792_013312</name>
</gene>
<evidence type="ECO:0000256" key="3">
    <source>
        <dbReference type="PROSITE-ProRule" id="PRU00125"/>
    </source>
</evidence>
<evidence type="ECO:0000256" key="4">
    <source>
        <dbReference type="SAM" id="MobiDB-lite"/>
    </source>
</evidence>
<protein>
    <recommendedName>
        <fullName evidence="5">LIM zinc-binding domain-containing protein</fullName>
    </recommendedName>
</protein>
<keyword evidence="3" id="KW-0440">LIM domain</keyword>
<organism evidence="6 8">
    <name type="scientific">Penstemon davidsonii</name>
    <dbReference type="NCBI Taxonomy" id="160366"/>
    <lineage>
        <taxon>Eukaryota</taxon>
        <taxon>Viridiplantae</taxon>
        <taxon>Streptophyta</taxon>
        <taxon>Embryophyta</taxon>
        <taxon>Tracheophyta</taxon>
        <taxon>Spermatophyta</taxon>
        <taxon>Magnoliopsida</taxon>
        <taxon>eudicotyledons</taxon>
        <taxon>Gunneridae</taxon>
        <taxon>Pentapetalae</taxon>
        <taxon>asterids</taxon>
        <taxon>lamiids</taxon>
        <taxon>Lamiales</taxon>
        <taxon>Plantaginaceae</taxon>
        <taxon>Cheloneae</taxon>
        <taxon>Penstemon</taxon>
    </lineage>
</organism>
<evidence type="ECO:0000256" key="1">
    <source>
        <dbReference type="ARBA" id="ARBA00022723"/>
    </source>
</evidence>
<comment type="caution">
    <text evidence="6">The sequence shown here is derived from an EMBL/GenBank/DDBJ whole genome shotgun (WGS) entry which is preliminary data.</text>
</comment>
<dbReference type="Proteomes" id="UP001291926">
    <property type="component" value="Unassembled WGS sequence"/>
</dbReference>
<dbReference type="CDD" id="cd09396">
    <property type="entry name" value="LIM_DA1"/>
    <property type="match status" value="1"/>
</dbReference>
<evidence type="ECO:0000313" key="6">
    <source>
        <dbReference type="EMBL" id="KAK4480246.1"/>
    </source>
</evidence>
<dbReference type="EMBL" id="JAYDYQ010002686">
    <property type="protein sequence ID" value="KAK4480248.1"/>
    <property type="molecule type" value="Genomic_DNA"/>
</dbReference>
<name>A0ABR0CUT0_9LAMI</name>
<feature type="domain" description="LIM zinc-binding" evidence="5">
    <location>
        <begin position="117"/>
        <end position="184"/>
    </location>
</feature>
<dbReference type="SUPFAM" id="SSF57716">
    <property type="entry name" value="Glucocorticoid receptor-like (DNA-binding domain)"/>
    <property type="match status" value="1"/>
</dbReference>
<keyword evidence="8" id="KW-1185">Reference proteome</keyword>